<name>A0A1G5R9D7_PHOLU</name>
<keyword evidence="1" id="KW-0472">Membrane</keyword>
<keyword evidence="3" id="KW-1185">Reference proteome</keyword>
<evidence type="ECO:0000256" key="1">
    <source>
        <dbReference type="SAM" id="Phobius"/>
    </source>
</evidence>
<reference evidence="3" key="1">
    <citation type="submission" date="2016-10" db="EMBL/GenBank/DDBJ databases">
        <authorList>
            <person name="Varghese N."/>
            <person name="Submissions S."/>
        </authorList>
    </citation>
    <scope>NUCLEOTIDE SEQUENCE [LARGE SCALE GENOMIC DNA]</scope>
    <source>
        <strain evidence="3">ATCC 29999</strain>
    </source>
</reference>
<accession>A0A1G5R9D7</accession>
<evidence type="ECO:0000313" key="3">
    <source>
        <dbReference type="Proteomes" id="UP000183223"/>
    </source>
</evidence>
<keyword evidence="1" id="KW-0812">Transmembrane</keyword>
<organism evidence="2 3">
    <name type="scientific">Photorhabdus luminescens</name>
    <name type="common">Xenorhabdus luminescens</name>
    <dbReference type="NCBI Taxonomy" id="29488"/>
    <lineage>
        <taxon>Bacteria</taxon>
        <taxon>Pseudomonadati</taxon>
        <taxon>Pseudomonadota</taxon>
        <taxon>Gammaproteobacteria</taxon>
        <taxon>Enterobacterales</taxon>
        <taxon>Morganellaceae</taxon>
        <taxon>Photorhabdus</taxon>
    </lineage>
</organism>
<dbReference type="EMBL" id="FMWJ01000020">
    <property type="protein sequence ID" value="SCZ70596.1"/>
    <property type="molecule type" value="Genomic_DNA"/>
</dbReference>
<protein>
    <recommendedName>
        <fullName evidence="4">DUF3742 family protein</fullName>
    </recommendedName>
</protein>
<gene>
    <name evidence="2" type="ORF">SAMN02982990_03534</name>
</gene>
<dbReference type="AlphaFoldDB" id="A0A1G5R9D7"/>
<keyword evidence="1" id="KW-1133">Transmembrane helix</keyword>
<evidence type="ECO:0000313" key="2">
    <source>
        <dbReference type="EMBL" id="SCZ70596.1"/>
    </source>
</evidence>
<dbReference type="Proteomes" id="UP000183223">
    <property type="component" value="Unassembled WGS sequence"/>
</dbReference>
<sequence>MTNHHDKQRITRAQTRGAKAANIYRNLCRRLRTWDAHCVTKAHKYNLPSWIGHTPIYLLVSSIVVTLLIGVLMAVGIIVLIFGLLLGLSLAKDNKQDTTYSESLKAKYRNGSEGYGFYSNGSKLDD</sequence>
<feature type="transmembrane region" description="Helical" evidence="1">
    <location>
        <begin position="56"/>
        <end position="86"/>
    </location>
</feature>
<proteinExistence type="predicted"/>
<evidence type="ECO:0008006" key="4">
    <source>
        <dbReference type="Google" id="ProtNLM"/>
    </source>
</evidence>